<sequence>MPINSLDSIMIDNYSCMKLNRMSINQPIHEQTSLNSIRFSYPIELSKKYYSLQNIQPIHRQIFTKYHSFTLSQSNQLALVTIPFNIQCLKQFYASNTNHVIVCKYPVNLSIQSMHKQQIPNINLIQFNELWQSIGWGYLIAIAKRNQQLHNSYESICLILCQPITFKQLWNGYIMLPNQINYNYITNAYYINDDIIQYHVKQIHKIFNNTLYHSHYVTMTLHDTSSVVIHSNQKKLQKKSFFQKIFIKSLNKKNGKYSKHQCCLNQSINKNNKIIDYYVCKIESMESSENWVIDQQSIEFFTELNELISNAVAFRYLPESEKHLASQKQKHLYKHKVSTVHSYNNSREYMKSQISSPCLFQHIYSLSKDDLQTMRTVCGFEV</sequence>
<reference evidence="1" key="1">
    <citation type="submission" date="2022-04" db="EMBL/GenBank/DDBJ databases">
        <authorList>
            <person name="Xu L."/>
            <person name="Lv Z."/>
        </authorList>
    </citation>
    <scope>NUCLEOTIDE SEQUENCE</scope>
    <source>
        <strain evidence="1">LV_2022a</strain>
    </source>
</reference>
<evidence type="ECO:0000313" key="2">
    <source>
        <dbReference type="Proteomes" id="UP001292079"/>
    </source>
</evidence>
<dbReference type="AlphaFoldDB" id="A0AAE1ZCX7"/>
<gene>
    <name evidence="1" type="ORF">MN116_004658</name>
</gene>
<dbReference type="EMBL" id="JALJAT010000003">
    <property type="protein sequence ID" value="KAK4471209.1"/>
    <property type="molecule type" value="Genomic_DNA"/>
</dbReference>
<protein>
    <submittedName>
        <fullName evidence="1">Uncharacterized protein</fullName>
    </submittedName>
</protein>
<proteinExistence type="predicted"/>
<dbReference type="Proteomes" id="UP001292079">
    <property type="component" value="Unassembled WGS sequence"/>
</dbReference>
<comment type="caution">
    <text evidence="1">The sequence shown here is derived from an EMBL/GenBank/DDBJ whole genome shotgun (WGS) entry which is preliminary data.</text>
</comment>
<name>A0AAE1ZCX7_SCHME</name>
<evidence type="ECO:0000313" key="1">
    <source>
        <dbReference type="EMBL" id="KAK4471209.1"/>
    </source>
</evidence>
<accession>A0AAE1ZCX7</accession>
<keyword evidence="2" id="KW-1185">Reference proteome</keyword>
<organism evidence="1 2">
    <name type="scientific">Schistosoma mekongi</name>
    <name type="common">Parasitic worm</name>
    <dbReference type="NCBI Taxonomy" id="38744"/>
    <lineage>
        <taxon>Eukaryota</taxon>
        <taxon>Metazoa</taxon>
        <taxon>Spiralia</taxon>
        <taxon>Lophotrochozoa</taxon>
        <taxon>Platyhelminthes</taxon>
        <taxon>Trematoda</taxon>
        <taxon>Digenea</taxon>
        <taxon>Strigeidida</taxon>
        <taxon>Schistosomatoidea</taxon>
        <taxon>Schistosomatidae</taxon>
        <taxon>Schistosoma</taxon>
    </lineage>
</organism>
<reference evidence="1" key="2">
    <citation type="journal article" date="2023" name="Infect Dis Poverty">
        <title>Chromosome-scale genome of the human blood fluke Schistosoma mekongi and its implications for public health.</title>
        <authorList>
            <person name="Zhou M."/>
            <person name="Xu L."/>
            <person name="Xu D."/>
            <person name="Chen W."/>
            <person name="Khan J."/>
            <person name="Hu Y."/>
            <person name="Huang H."/>
            <person name="Wei H."/>
            <person name="Zhang Y."/>
            <person name="Chusongsang P."/>
            <person name="Tanasarnprasert K."/>
            <person name="Hu X."/>
            <person name="Limpanont Y."/>
            <person name="Lv Z."/>
        </authorList>
    </citation>
    <scope>NUCLEOTIDE SEQUENCE</scope>
    <source>
        <strain evidence="1">LV_2022a</strain>
    </source>
</reference>